<dbReference type="Proteomes" id="UP000008022">
    <property type="component" value="Unassembled WGS sequence"/>
</dbReference>
<dbReference type="HOGENOM" id="CLU_1043462_0_0_1"/>
<reference evidence="3" key="1">
    <citation type="submission" date="2013-06" db="EMBL/GenBank/DDBJ databases">
        <authorList>
            <person name="Zhao Q."/>
        </authorList>
    </citation>
    <scope>NUCLEOTIDE SEQUENCE</scope>
    <source>
        <strain evidence="3">cv. W1943</strain>
    </source>
</reference>
<name>A0A0E0P9I4_ORYRU</name>
<keyword evidence="3" id="KW-1185">Reference proteome</keyword>
<protein>
    <submittedName>
        <fullName evidence="2">Uncharacterized protein</fullName>
    </submittedName>
</protein>
<evidence type="ECO:0000313" key="3">
    <source>
        <dbReference type="Proteomes" id="UP000008022"/>
    </source>
</evidence>
<sequence>MVPRLPFSRHCTEDARWGSDPIDGSGAQHPAPIPATATRTRTNTPHRRTFQPENDRYLCICVVVVANVRLPSQSPLQMCRVRRQTRLSARPCLPRGRKRGSEEVSPRTQGPRPRKNARTHDKERYLAVANRSIAHSPRTRNQPTCGPAHSVVLLLSPTLNVGRPFFLCPLPQSGSLSISPVSAVSTGKCGRSPSLPSPVISEGRDVEDADPNLPGFFKNPSRLSDNEIGEDGLPLAAEPDGFLGHDEGGDAPSEFDIAAELDDLDIA</sequence>
<dbReference type="Gramene" id="ORUFI04G14720.1">
    <property type="protein sequence ID" value="ORUFI04G14720.1"/>
    <property type="gene ID" value="ORUFI04G14720"/>
</dbReference>
<feature type="region of interest" description="Disordered" evidence="1">
    <location>
        <begin position="1"/>
        <end position="49"/>
    </location>
</feature>
<organism evidence="2 3">
    <name type="scientific">Oryza rufipogon</name>
    <name type="common">Brownbeard rice</name>
    <name type="synonym">Asian wild rice</name>
    <dbReference type="NCBI Taxonomy" id="4529"/>
    <lineage>
        <taxon>Eukaryota</taxon>
        <taxon>Viridiplantae</taxon>
        <taxon>Streptophyta</taxon>
        <taxon>Embryophyta</taxon>
        <taxon>Tracheophyta</taxon>
        <taxon>Spermatophyta</taxon>
        <taxon>Magnoliopsida</taxon>
        <taxon>Liliopsida</taxon>
        <taxon>Poales</taxon>
        <taxon>Poaceae</taxon>
        <taxon>BOP clade</taxon>
        <taxon>Oryzoideae</taxon>
        <taxon>Oryzeae</taxon>
        <taxon>Oryzinae</taxon>
        <taxon>Oryza</taxon>
    </lineage>
</organism>
<proteinExistence type="predicted"/>
<dbReference type="EnsemblPlants" id="ORUFI04G14720.1">
    <property type="protein sequence ID" value="ORUFI04G14720.1"/>
    <property type="gene ID" value="ORUFI04G14720"/>
</dbReference>
<evidence type="ECO:0000256" key="1">
    <source>
        <dbReference type="SAM" id="MobiDB-lite"/>
    </source>
</evidence>
<reference evidence="2" key="2">
    <citation type="submission" date="2015-06" db="UniProtKB">
        <authorList>
            <consortium name="EnsemblPlants"/>
        </authorList>
    </citation>
    <scope>IDENTIFICATION</scope>
</reference>
<evidence type="ECO:0000313" key="2">
    <source>
        <dbReference type="EnsemblPlants" id="ORUFI04G14720.1"/>
    </source>
</evidence>
<feature type="compositionally biased region" description="Low complexity" evidence="1">
    <location>
        <begin position="34"/>
        <end position="43"/>
    </location>
</feature>
<feature type="region of interest" description="Disordered" evidence="1">
    <location>
        <begin position="90"/>
        <end position="123"/>
    </location>
</feature>
<dbReference type="AlphaFoldDB" id="A0A0E0P9I4"/>
<feature type="region of interest" description="Disordered" evidence="1">
    <location>
        <begin position="186"/>
        <end position="253"/>
    </location>
</feature>
<accession>A0A0E0P9I4</accession>
<dbReference type="STRING" id="4529.A0A0E0P9I4"/>